<dbReference type="SUPFAM" id="SSF63829">
    <property type="entry name" value="Calcium-dependent phosphotriesterase"/>
    <property type="match status" value="1"/>
</dbReference>
<dbReference type="EMBL" id="CAEZXH010000019">
    <property type="protein sequence ID" value="CAB4680062.1"/>
    <property type="molecule type" value="Genomic_DNA"/>
</dbReference>
<evidence type="ECO:0000313" key="3">
    <source>
        <dbReference type="EMBL" id="CAB4598148.1"/>
    </source>
</evidence>
<reference evidence="3" key="1">
    <citation type="submission" date="2020-05" db="EMBL/GenBank/DDBJ databases">
        <authorList>
            <person name="Chiriac C."/>
            <person name="Salcher M."/>
            <person name="Ghai R."/>
            <person name="Kavagutti S V."/>
        </authorList>
    </citation>
    <scope>NUCLEOTIDE SEQUENCE</scope>
</reference>
<dbReference type="AlphaFoldDB" id="A0A6J6GMV7"/>
<comment type="similarity">
    <text evidence="1">Belongs to the SMP-30/CGR1 family.</text>
</comment>
<dbReference type="PRINTS" id="PR01790">
    <property type="entry name" value="SMP30FAMILY"/>
</dbReference>
<dbReference type="GO" id="GO:0004341">
    <property type="term" value="F:gluconolactonase activity"/>
    <property type="evidence" value="ECO:0007669"/>
    <property type="project" value="TreeGrafter"/>
</dbReference>
<dbReference type="PANTHER" id="PTHR10907:SF47">
    <property type="entry name" value="REGUCALCIN"/>
    <property type="match status" value="1"/>
</dbReference>
<accession>A0A6J6GMV7</accession>
<dbReference type="EMBL" id="CAEZYJ010000032">
    <property type="protein sequence ID" value="CAB4716124.1"/>
    <property type="molecule type" value="Genomic_DNA"/>
</dbReference>
<feature type="domain" description="SMP-30/Gluconolactonase/LRE-like region" evidence="2">
    <location>
        <begin position="16"/>
        <end position="256"/>
    </location>
</feature>
<dbReference type="Gene3D" id="2.120.10.30">
    <property type="entry name" value="TolB, C-terminal domain"/>
    <property type="match status" value="1"/>
</dbReference>
<proteinExistence type="inferred from homology"/>
<evidence type="ECO:0000313" key="8">
    <source>
        <dbReference type="EMBL" id="CAB5039360.1"/>
    </source>
</evidence>
<dbReference type="EMBL" id="CAEZZS010000025">
    <property type="protein sequence ID" value="CAB4776472.1"/>
    <property type="molecule type" value="Genomic_DNA"/>
</dbReference>
<dbReference type="EMBL" id="CAEZUJ010000017">
    <property type="protein sequence ID" value="CAB4598148.1"/>
    <property type="molecule type" value="Genomic_DNA"/>
</dbReference>
<dbReference type="InterPro" id="IPR013658">
    <property type="entry name" value="SGL"/>
</dbReference>
<evidence type="ECO:0000259" key="2">
    <source>
        <dbReference type="Pfam" id="PF08450"/>
    </source>
</evidence>
<evidence type="ECO:0000313" key="7">
    <source>
        <dbReference type="EMBL" id="CAB4863973.1"/>
    </source>
</evidence>
<gene>
    <name evidence="3" type="ORF">UFOPK1811_00607</name>
    <name evidence="4" type="ORF">UFOPK2360_00475</name>
    <name evidence="5" type="ORF">UFOPK2659_00362</name>
    <name evidence="6" type="ORF">UFOPK2922_00689</name>
    <name evidence="7" type="ORF">UFOPK3306_00574</name>
    <name evidence="8" type="ORF">UFOPK4209_00861</name>
</gene>
<dbReference type="InterPro" id="IPR005511">
    <property type="entry name" value="SMP-30"/>
</dbReference>
<evidence type="ECO:0000256" key="1">
    <source>
        <dbReference type="ARBA" id="ARBA00008853"/>
    </source>
</evidence>
<evidence type="ECO:0000313" key="6">
    <source>
        <dbReference type="EMBL" id="CAB4776472.1"/>
    </source>
</evidence>
<name>A0A6J6GMV7_9ZZZZ</name>
<dbReference type="GO" id="GO:0019853">
    <property type="term" value="P:L-ascorbic acid biosynthetic process"/>
    <property type="evidence" value="ECO:0007669"/>
    <property type="project" value="TreeGrafter"/>
</dbReference>
<evidence type="ECO:0000313" key="4">
    <source>
        <dbReference type="EMBL" id="CAB4680062.1"/>
    </source>
</evidence>
<dbReference type="InterPro" id="IPR011042">
    <property type="entry name" value="6-blade_b-propeller_TolB-like"/>
</dbReference>
<organism evidence="3">
    <name type="scientific">freshwater metagenome</name>
    <dbReference type="NCBI Taxonomy" id="449393"/>
    <lineage>
        <taxon>unclassified sequences</taxon>
        <taxon>metagenomes</taxon>
        <taxon>ecological metagenomes</taxon>
    </lineage>
</organism>
<sequence length="291" mass="32201">MSVYDAIPVIGSNSDLGEGTLWDERIQKFLWVDVYKNLIKSYDPISNLISHQQMPWNVSYIGKRTGSGFVVASVRHIYLLNEKFEVEEEIDLNLDAKIENTNDGNIDHFGRLWIGTADVIEGNAKANLFHLDNNLIASVAKQNVAISNGIDWSPDSKIMYYIDSPIKSIEKYEFDSTTNTLGASLEPISLTNTPGVPDGMCTDNEGNLWVAIWGAGQVRNYSPVGELLNTIQCPTALITCCSFGGPNLQTLFITSAKTTFDPQFNFGSEMGGDCFRVDLPVSGKLDNELKR</sequence>
<dbReference type="GO" id="GO:0005509">
    <property type="term" value="F:calcium ion binding"/>
    <property type="evidence" value="ECO:0007669"/>
    <property type="project" value="TreeGrafter"/>
</dbReference>
<dbReference type="EMBL" id="CAFBLI010000031">
    <property type="protein sequence ID" value="CAB4863973.1"/>
    <property type="molecule type" value="Genomic_DNA"/>
</dbReference>
<dbReference type="Pfam" id="PF08450">
    <property type="entry name" value="SGL"/>
    <property type="match status" value="1"/>
</dbReference>
<dbReference type="EMBL" id="CAFBPY010000140">
    <property type="protein sequence ID" value="CAB5039360.1"/>
    <property type="molecule type" value="Genomic_DNA"/>
</dbReference>
<evidence type="ECO:0000313" key="5">
    <source>
        <dbReference type="EMBL" id="CAB4716124.1"/>
    </source>
</evidence>
<protein>
    <submittedName>
        <fullName evidence="3">Unannotated protein</fullName>
    </submittedName>
</protein>
<dbReference type="PANTHER" id="PTHR10907">
    <property type="entry name" value="REGUCALCIN"/>
    <property type="match status" value="1"/>
</dbReference>